<feature type="non-terminal residue" evidence="1">
    <location>
        <position position="51"/>
    </location>
</feature>
<accession>A0ABX1K778</accession>
<dbReference type="EMBL" id="JAAXOY010000710">
    <property type="protein sequence ID" value="NKY41421.1"/>
    <property type="molecule type" value="Genomic_DNA"/>
</dbReference>
<evidence type="ECO:0000313" key="1">
    <source>
        <dbReference type="EMBL" id="NKY41421.1"/>
    </source>
</evidence>
<keyword evidence="2" id="KW-1185">Reference proteome</keyword>
<proteinExistence type="predicted"/>
<dbReference type="Proteomes" id="UP000777774">
    <property type="component" value="Unassembled WGS sequence"/>
</dbReference>
<organism evidence="1 2">
    <name type="scientific">Cellulomonas septica</name>
    <dbReference type="NCBI Taxonomy" id="285080"/>
    <lineage>
        <taxon>Bacteria</taxon>
        <taxon>Bacillati</taxon>
        <taxon>Actinomycetota</taxon>
        <taxon>Actinomycetes</taxon>
        <taxon>Micrococcales</taxon>
        <taxon>Cellulomonadaceae</taxon>
        <taxon>Cellulomonas</taxon>
    </lineage>
</organism>
<gene>
    <name evidence="1" type="ORF">HGA02_18430</name>
</gene>
<protein>
    <submittedName>
        <fullName evidence="1">Riboflavin biosynthesis protein RibD</fullName>
    </submittedName>
</protein>
<comment type="caution">
    <text evidence="1">The sequence shown here is derived from an EMBL/GenBank/DDBJ whole genome shotgun (WGS) entry which is preliminary data.</text>
</comment>
<reference evidence="1 2" key="1">
    <citation type="submission" date="2020-04" db="EMBL/GenBank/DDBJ databases">
        <title>MicrobeNet Type strains.</title>
        <authorList>
            <person name="Nicholson A.C."/>
        </authorList>
    </citation>
    <scope>NUCLEOTIDE SEQUENCE [LARGE SCALE GENOMIC DNA]</scope>
    <source>
        <strain evidence="1 2">ATCC BAA-787</strain>
    </source>
</reference>
<name>A0ABX1K778_9CELL</name>
<sequence length="51" mass="5060">MTSTATGAPNPPAVPAAAPARAAAPVEIAALRQALLLARRGPRHGPNPRVG</sequence>
<evidence type="ECO:0000313" key="2">
    <source>
        <dbReference type="Proteomes" id="UP000777774"/>
    </source>
</evidence>